<dbReference type="KEGG" id="ache:ACHE_80721S"/>
<feature type="transmembrane region" description="Helical" evidence="11">
    <location>
        <begin position="251"/>
        <end position="273"/>
    </location>
</feature>
<dbReference type="RefSeq" id="XP_043141334.1">
    <property type="nucleotide sequence ID" value="XM_043284123.1"/>
</dbReference>
<comment type="catalytic activity">
    <reaction evidence="8">
        <text>Successive hydrolysis of beta-D-glucose units from the non-reducing ends of (1-&gt;3)-beta-D-glucans, releasing alpha-glucose.</text>
        <dbReference type="EC" id="3.2.1.58"/>
    </reaction>
</comment>
<name>A0A7R7VY20_ASPCH</name>
<reference evidence="12" key="1">
    <citation type="submission" date="2021-01" db="EMBL/GenBank/DDBJ databases">
        <authorList>
            <consortium name="Aspergillus chevalieri M1 genome sequencing consortium"/>
            <person name="Kazuki M."/>
            <person name="Futagami T."/>
        </authorList>
    </citation>
    <scope>NUCLEOTIDE SEQUENCE</scope>
    <source>
        <strain evidence="12">M1</strain>
    </source>
</reference>
<evidence type="ECO:0000256" key="5">
    <source>
        <dbReference type="ARBA" id="ARBA00023295"/>
    </source>
</evidence>
<organism evidence="12 13">
    <name type="scientific">Aspergillus chevalieri</name>
    <name type="common">Eurotium chevalieri</name>
    <dbReference type="NCBI Taxonomy" id="182096"/>
    <lineage>
        <taxon>Eukaryota</taxon>
        <taxon>Fungi</taxon>
        <taxon>Dikarya</taxon>
        <taxon>Ascomycota</taxon>
        <taxon>Pezizomycotina</taxon>
        <taxon>Eurotiomycetes</taxon>
        <taxon>Eurotiomycetidae</taxon>
        <taxon>Eurotiales</taxon>
        <taxon>Aspergillaceae</taxon>
        <taxon>Aspergillus</taxon>
        <taxon>Aspergillus subgen. Aspergillus</taxon>
    </lineage>
</organism>
<reference evidence="12" key="2">
    <citation type="submission" date="2021-02" db="EMBL/GenBank/DDBJ databases">
        <title>Aspergillus chevalieri M1 genome sequence.</title>
        <authorList>
            <person name="Kadooka C."/>
            <person name="Mori K."/>
            <person name="Futagami T."/>
        </authorList>
    </citation>
    <scope>NUCLEOTIDE SEQUENCE</scope>
    <source>
        <strain evidence="12">M1</strain>
    </source>
</reference>
<proteinExistence type="inferred from homology"/>
<dbReference type="FunFam" id="3.20.20.80:FF:000033">
    <property type="entry name" value="Glucan 1,3-beta-glucosidase A"/>
    <property type="match status" value="1"/>
</dbReference>
<evidence type="ECO:0000256" key="8">
    <source>
        <dbReference type="ARBA" id="ARBA00036824"/>
    </source>
</evidence>
<keyword evidence="11" id="KW-0472">Membrane</keyword>
<evidence type="ECO:0000256" key="11">
    <source>
        <dbReference type="SAM" id="Phobius"/>
    </source>
</evidence>
<dbReference type="GO" id="GO:0009251">
    <property type="term" value="P:glucan catabolic process"/>
    <property type="evidence" value="ECO:0007669"/>
    <property type="project" value="TreeGrafter"/>
</dbReference>
<feature type="compositionally biased region" description="Basic residues" evidence="10">
    <location>
        <begin position="142"/>
        <end position="151"/>
    </location>
</feature>
<evidence type="ECO:0000256" key="3">
    <source>
        <dbReference type="ARBA" id="ARBA00023180"/>
    </source>
</evidence>
<dbReference type="AlphaFoldDB" id="A0A7R7VY20"/>
<feature type="compositionally biased region" description="Acidic residues" evidence="10">
    <location>
        <begin position="27"/>
        <end position="41"/>
    </location>
</feature>
<keyword evidence="6" id="KW-0961">Cell wall biogenesis/degradation</keyword>
<dbReference type="GO" id="GO:0071555">
    <property type="term" value="P:cell wall organization"/>
    <property type="evidence" value="ECO:0007669"/>
    <property type="project" value="UniProtKB-KW"/>
</dbReference>
<dbReference type="GO" id="GO:0009986">
    <property type="term" value="C:cell surface"/>
    <property type="evidence" value="ECO:0007669"/>
    <property type="project" value="TreeGrafter"/>
</dbReference>
<keyword evidence="13" id="KW-1185">Reference proteome</keyword>
<evidence type="ECO:0000256" key="7">
    <source>
        <dbReference type="ARBA" id="ARBA00023326"/>
    </source>
</evidence>
<dbReference type="GO" id="GO:0005576">
    <property type="term" value="C:extracellular region"/>
    <property type="evidence" value="ECO:0007669"/>
    <property type="project" value="TreeGrafter"/>
</dbReference>
<keyword evidence="3" id="KW-0325">Glycoprotein</keyword>
<dbReference type="EC" id="3.2.1.58" evidence="9"/>
<evidence type="ECO:0000256" key="9">
    <source>
        <dbReference type="ARBA" id="ARBA00038929"/>
    </source>
</evidence>
<feature type="compositionally biased region" description="Basic and acidic residues" evidence="10">
    <location>
        <begin position="76"/>
        <end position="95"/>
    </location>
</feature>
<feature type="region of interest" description="Disordered" evidence="10">
    <location>
        <begin position="1"/>
        <end position="57"/>
    </location>
</feature>
<keyword evidence="4" id="KW-0119">Carbohydrate metabolism</keyword>
<sequence length="790" mass="88402">MPRQYRRDRDSDPDRNPAYHHHYDNDTYNDNDDYEYDSSDEDPNREPDYRPNFGFNSRLPFNLRGFVPVWNDPDGYNEHDHDDNVNNGHGHEYGNAYDTRRTVAPEESATKHQSADSSNSAAHLLAGQDHEDRGYPDEGLRVGKRRSQRKKALLDGLGPGAGAGAGAARDITRDRPQGRIVSGAHLEEGRGQVRQRSGFFPAGGAGGGGGGAAAAGPGEELLRKEGNGGNWNGSTVSSNIVDRPFYKRKRWWLGMGILLLILAAIAVPVAVVMTRKHTNKHTTSAGTDSDSSDDNAPANLNLKGISRDSIPSSAKGTILDPFTWYDTTDFNVTYTNATVGGLPLMGLNSSWDDSTQANEHVPPLNESFPYGSQPIRGVNLGGWLSIEPFIVPSFFDKYDSWEGIVDEYTLTQRLGDAANATLEKHYAKFITEQDFIDIRDAGLDHVRIQYSYWAIKTFDENDKPYVSQIAWRYLLRAIEYCRKYGLRVNLDLHGLVGSQNGWNHSGRQGAIGWLNGTDGALNRKRSLELHDSLSKFFAQDRYKNIVTIYGLVNEPLMLSLPIKDVLEWTTEVTKLVQGNNITAWIAFHDGFLNLSKWKKMLKGDDVPDNMLLDTHQYTIFNTGQIVLKHADRVNLICNDWYHMIQEINTTDAGWGPTICGEWSAADTDCAPYLNDVGRGTRWEGTFSPGDSTQYCPTADTDEKCSCANANANPATYTDGYKKFLQTYAEAQMSAFETAQGWFYWTWKTERAAQWSYSTAWKGGFMPKKAYEPAFRCGDDVPDFGDLPEYY</sequence>
<dbReference type="InterPro" id="IPR050386">
    <property type="entry name" value="Glycosyl_hydrolase_5"/>
</dbReference>
<keyword evidence="11" id="KW-0812">Transmembrane</keyword>
<dbReference type="EMBL" id="AP024423">
    <property type="protein sequence ID" value="BCR92821.1"/>
    <property type="molecule type" value="Genomic_DNA"/>
</dbReference>
<dbReference type="PANTHER" id="PTHR31297:SF34">
    <property type="entry name" value="GLUCAN 1,3-BETA-GLUCOSIDASE 2"/>
    <property type="match status" value="1"/>
</dbReference>
<evidence type="ECO:0000313" key="13">
    <source>
        <dbReference type="Proteomes" id="UP000637239"/>
    </source>
</evidence>
<evidence type="ECO:0000256" key="6">
    <source>
        <dbReference type="ARBA" id="ARBA00023316"/>
    </source>
</evidence>
<feature type="compositionally biased region" description="Basic and acidic residues" evidence="10">
    <location>
        <begin position="128"/>
        <end position="141"/>
    </location>
</feature>
<protein>
    <recommendedName>
        <fullName evidence="9">glucan 1,3-beta-glucosidase</fullName>
        <ecNumber evidence="9">3.2.1.58</ecNumber>
    </recommendedName>
</protein>
<evidence type="ECO:0000313" key="12">
    <source>
        <dbReference type="EMBL" id="BCR92821.1"/>
    </source>
</evidence>
<keyword evidence="7" id="KW-0624">Polysaccharide degradation</keyword>
<dbReference type="GeneID" id="66987170"/>
<dbReference type="GO" id="GO:0004338">
    <property type="term" value="F:glucan exo-1,3-beta-glucosidase activity"/>
    <property type="evidence" value="ECO:0007669"/>
    <property type="project" value="UniProtKB-EC"/>
</dbReference>
<gene>
    <name evidence="12" type="ORF">ACHE_80721S</name>
</gene>
<dbReference type="PANTHER" id="PTHR31297">
    <property type="entry name" value="GLUCAN ENDO-1,6-BETA-GLUCOSIDASE B"/>
    <property type="match status" value="1"/>
</dbReference>
<dbReference type="Proteomes" id="UP000637239">
    <property type="component" value="Chromosome 8"/>
</dbReference>
<keyword evidence="2" id="KW-0378">Hydrolase</keyword>
<feature type="region of interest" description="Disordered" evidence="10">
    <location>
        <begin position="278"/>
        <end position="304"/>
    </location>
</feature>
<evidence type="ECO:0000256" key="10">
    <source>
        <dbReference type="SAM" id="MobiDB-lite"/>
    </source>
</evidence>
<evidence type="ECO:0000256" key="4">
    <source>
        <dbReference type="ARBA" id="ARBA00023277"/>
    </source>
</evidence>
<comment type="similarity">
    <text evidence="1">Belongs to the glycosyl hydrolase 5 (cellulase A) family.</text>
</comment>
<dbReference type="Gene3D" id="3.20.20.80">
    <property type="entry name" value="Glycosidases"/>
    <property type="match status" value="1"/>
</dbReference>
<evidence type="ECO:0000256" key="1">
    <source>
        <dbReference type="ARBA" id="ARBA00005641"/>
    </source>
</evidence>
<keyword evidence="5" id="KW-0326">Glycosidase</keyword>
<feature type="region of interest" description="Disordered" evidence="10">
    <location>
        <begin position="127"/>
        <end position="174"/>
    </location>
</feature>
<dbReference type="SUPFAM" id="SSF51445">
    <property type="entry name" value="(Trans)glycosidases"/>
    <property type="match status" value="1"/>
</dbReference>
<keyword evidence="11" id="KW-1133">Transmembrane helix</keyword>
<feature type="compositionally biased region" description="Basic and acidic residues" evidence="10">
    <location>
        <begin position="1"/>
        <end position="25"/>
    </location>
</feature>
<feature type="region of interest" description="Disordered" evidence="10">
    <location>
        <begin position="75"/>
        <end position="95"/>
    </location>
</feature>
<accession>A0A7R7VY20</accession>
<dbReference type="InterPro" id="IPR017853">
    <property type="entry name" value="GH"/>
</dbReference>
<evidence type="ECO:0000256" key="2">
    <source>
        <dbReference type="ARBA" id="ARBA00022801"/>
    </source>
</evidence>